<feature type="region of interest" description="Disordered" evidence="1">
    <location>
        <begin position="1"/>
        <end position="23"/>
    </location>
</feature>
<reference evidence="2 3" key="1">
    <citation type="journal article" date="2019" name="Int. J. Syst. Evol. Microbiol.">
        <title>The Global Catalogue of Microorganisms (GCM) 10K type strain sequencing project: providing services to taxonomists for standard genome sequencing and annotation.</title>
        <authorList>
            <consortium name="The Broad Institute Genomics Platform"/>
            <consortium name="The Broad Institute Genome Sequencing Center for Infectious Disease"/>
            <person name="Wu L."/>
            <person name="Ma J."/>
        </authorList>
    </citation>
    <scope>NUCLEOTIDE SEQUENCE [LARGE SCALE GENOMIC DNA]</scope>
    <source>
        <strain evidence="2 3">WLHS5</strain>
    </source>
</reference>
<name>A0ABD5PNE3_9EURY</name>
<dbReference type="SUPFAM" id="SSF88713">
    <property type="entry name" value="Glycoside hydrolase/deacetylase"/>
    <property type="match status" value="1"/>
</dbReference>
<sequence length="328" mass="37316">MSDETRGTAHSATPEWVADAPRDDDPVPGDASFALCLTHDVDRPYKGFRSFYRAAQGRPGYHLRTALSSSNPYWQFEELMALEEDLGVRSACYFLNEQHLLADRPARDWFSAPNWIEHLGRYDVTAPEMADVIRDLANGGWEVGLHGSYHTADDRDRLREEKAILESVLDGPVAGGRQHHLRLSVPETWHHYRSIGLRYDSSLGSGTECGFTTGYRPIRPFGDEFRVFPLTIMEQALPDPGTDFDAARNRCEELLDEAAANDAVMTALWHPRYFDEREFPGYRTLYRWLVEQALDRGAWVGTPRRLCTILASEPDSRTRQAALDNRNQ</sequence>
<organism evidence="2 3">
    <name type="scientific">Halosolutus amylolyticus</name>
    <dbReference type="NCBI Taxonomy" id="2932267"/>
    <lineage>
        <taxon>Archaea</taxon>
        <taxon>Methanobacteriati</taxon>
        <taxon>Methanobacteriota</taxon>
        <taxon>Stenosarchaea group</taxon>
        <taxon>Halobacteria</taxon>
        <taxon>Halobacteriales</taxon>
        <taxon>Natrialbaceae</taxon>
        <taxon>Halosolutus</taxon>
    </lineage>
</organism>
<dbReference type="AlphaFoldDB" id="A0ABD5PNE3"/>
<accession>A0ABD5PNE3</accession>
<evidence type="ECO:0000313" key="2">
    <source>
        <dbReference type="EMBL" id="MFC4541943.1"/>
    </source>
</evidence>
<keyword evidence="3" id="KW-1185">Reference proteome</keyword>
<evidence type="ECO:0000256" key="1">
    <source>
        <dbReference type="SAM" id="MobiDB-lite"/>
    </source>
</evidence>
<dbReference type="RefSeq" id="WP_250142623.1">
    <property type="nucleotide sequence ID" value="NZ_JALIQP010000008.1"/>
</dbReference>
<gene>
    <name evidence="2" type="ORF">ACFO5R_08380</name>
</gene>
<dbReference type="InterPro" id="IPR011330">
    <property type="entry name" value="Glyco_hydro/deAcase_b/a-brl"/>
</dbReference>
<comment type="caution">
    <text evidence="2">The sequence shown here is derived from an EMBL/GenBank/DDBJ whole genome shotgun (WGS) entry which is preliminary data.</text>
</comment>
<dbReference type="CDD" id="cd10931">
    <property type="entry name" value="CE4_u7"/>
    <property type="match status" value="1"/>
</dbReference>
<dbReference type="Gene3D" id="3.20.20.370">
    <property type="entry name" value="Glycoside hydrolase/deacetylase"/>
    <property type="match status" value="1"/>
</dbReference>
<dbReference type="Proteomes" id="UP001595898">
    <property type="component" value="Unassembled WGS sequence"/>
</dbReference>
<dbReference type="EMBL" id="JBHSFA010000004">
    <property type="protein sequence ID" value="MFC4541943.1"/>
    <property type="molecule type" value="Genomic_DNA"/>
</dbReference>
<evidence type="ECO:0000313" key="3">
    <source>
        <dbReference type="Proteomes" id="UP001595898"/>
    </source>
</evidence>
<proteinExistence type="predicted"/>
<protein>
    <submittedName>
        <fullName evidence="2">Polysaccharide deacetylase family protein</fullName>
    </submittedName>
</protein>